<dbReference type="NCBIfam" id="NF001244">
    <property type="entry name" value="PRK00216.1-5"/>
    <property type="match status" value="1"/>
</dbReference>
<keyword evidence="4 5" id="KW-0949">S-adenosyl-L-methionine</keyword>
<dbReference type="SUPFAM" id="SSF53335">
    <property type="entry name" value="S-adenosyl-L-methionine-dependent methyltransferases"/>
    <property type="match status" value="1"/>
</dbReference>
<evidence type="ECO:0000313" key="6">
    <source>
        <dbReference type="EMBL" id="CAH1000463.1"/>
    </source>
</evidence>
<dbReference type="InterPro" id="IPR029063">
    <property type="entry name" value="SAM-dependent_MTases_sf"/>
</dbReference>
<organism evidence="6 7">
    <name type="scientific">Neolewinella maritima</name>
    <dbReference type="NCBI Taxonomy" id="1383882"/>
    <lineage>
        <taxon>Bacteria</taxon>
        <taxon>Pseudomonadati</taxon>
        <taxon>Bacteroidota</taxon>
        <taxon>Saprospiria</taxon>
        <taxon>Saprospirales</taxon>
        <taxon>Lewinellaceae</taxon>
        <taxon>Neolewinella</taxon>
    </lineage>
</organism>
<comment type="function">
    <text evidence="5">Methyltransferase required for the conversion of demethylmenaquinol (DMKH2) to menaquinol (MKH2).</text>
</comment>
<feature type="binding site" evidence="5">
    <location>
        <position position="70"/>
    </location>
    <ligand>
        <name>S-adenosyl-L-methionine</name>
        <dbReference type="ChEBI" id="CHEBI:59789"/>
    </ligand>
</feature>
<keyword evidence="1 5" id="KW-0474">Menaquinone biosynthesis</keyword>
<dbReference type="Proteomes" id="UP000837803">
    <property type="component" value="Unassembled WGS sequence"/>
</dbReference>
<comment type="pathway">
    <text evidence="5">Quinol/quinone metabolism; menaquinone biosynthesis; menaquinol from 1,4-dihydroxy-2-naphthoate: step 2/2.</text>
</comment>
<reference evidence="6" key="1">
    <citation type="submission" date="2021-12" db="EMBL/GenBank/DDBJ databases">
        <authorList>
            <person name="Rodrigo-Torres L."/>
            <person name="Arahal R. D."/>
            <person name="Lucena T."/>
        </authorList>
    </citation>
    <scope>NUCLEOTIDE SEQUENCE</scope>
    <source>
        <strain evidence="6">CECT 8419</strain>
    </source>
</reference>
<sequence>MAESKKVVKPYGAGESKKQEVGRMFDTIAPTYDLLNRGTSLGVDTLWRKKLIAQLDPATHRTILDVATGTADVAIQTVLRTGADHVTGLDLSEGMLAYGRIKVKKRGLQDRIRLDQGDSEALPYADASFDAITVAFGVRNFENLEQGLAEMLRVLRPGGKLVVLEFSRIKYAPLRWAFNFYFGKIMPLIGRLQSKDPRAYAYLFESVQAFPSGRDFQAILARVGYNDTTWQALTFGIASIYTAYRPR</sequence>
<dbReference type="EMBL" id="CAKLPZ010000001">
    <property type="protein sequence ID" value="CAH1000463.1"/>
    <property type="molecule type" value="Genomic_DNA"/>
</dbReference>
<dbReference type="NCBIfam" id="TIGR01934">
    <property type="entry name" value="MenG_MenH_UbiE"/>
    <property type="match status" value="1"/>
</dbReference>
<dbReference type="GO" id="GO:0043770">
    <property type="term" value="F:demethylmenaquinone methyltransferase activity"/>
    <property type="evidence" value="ECO:0007669"/>
    <property type="project" value="UniProtKB-EC"/>
</dbReference>
<dbReference type="InterPro" id="IPR004033">
    <property type="entry name" value="UbiE/COQ5_MeTrFase"/>
</dbReference>
<gene>
    <name evidence="6" type="primary">ubiE</name>
    <name evidence="5" type="synonym">menG</name>
    <name evidence="6" type="ORF">LEM8419_01616</name>
</gene>
<name>A0ABM9B0M2_9BACT</name>
<dbReference type="HAMAP" id="MF_01813">
    <property type="entry name" value="MenG_UbiE_methyltr"/>
    <property type="match status" value="1"/>
</dbReference>
<dbReference type="Pfam" id="PF01209">
    <property type="entry name" value="Ubie_methyltran"/>
    <property type="match status" value="1"/>
</dbReference>
<dbReference type="PANTHER" id="PTHR43591">
    <property type="entry name" value="METHYLTRANSFERASE"/>
    <property type="match status" value="1"/>
</dbReference>
<feature type="binding site" evidence="5">
    <location>
        <begin position="118"/>
        <end position="119"/>
    </location>
    <ligand>
        <name>S-adenosyl-L-methionine</name>
        <dbReference type="ChEBI" id="CHEBI:59789"/>
    </ligand>
</feature>
<protein>
    <recommendedName>
        <fullName evidence="5">Demethylmenaquinone methyltransferase</fullName>
        <ecNumber evidence="5">2.1.1.163</ecNumber>
    </recommendedName>
</protein>
<proteinExistence type="inferred from homology"/>
<comment type="catalytic activity">
    <reaction evidence="5">
        <text>a 2-demethylmenaquinol + S-adenosyl-L-methionine = a menaquinol + S-adenosyl-L-homocysteine + H(+)</text>
        <dbReference type="Rhea" id="RHEA:42640"/>
        <dbReference type="Rhea" id="RHEA-COMP:9539"/>
        <dbReference type="Rhea" id="RHEA-COMP:9563"/>
        <dbReference type="ChEBI" id="CHEBI:15378"/>
        <dbReference type="ChEBI" id="CHEBI:18151"/>
        <dbReference type="ChEBI" id="CHEBI:55437"/>
        <dbReference type="ChEBI" id="CHEBI:57856"/>
        <dbReference type="ChEBI" id="CHEBI:59789"/>
        <dbReference type="EC" id="2.1.1.163"/>
    </reaction>
</comment>
<keyword evidence="7" id="KW-1185">Reference proteome</keyword>
<keyword evidence="2 5" id="KW-0489">Methyltransferase</keyword>
<evidence type="ECO:0000256" key="2">
    <source>
        <dbReference type="ARBA" id="ARBA00022603"/>
    </source>
</evidence>
<accession>A0ABM9B0M2</accession>
<evidence type="ECO:0000256" key="4">
    <source>
        <dbReference type="ARBA" id="ARBA00022691"/>
    </source>
</evidence>
<dbReference type="GO" id="GO:0032259">
    <property type="term" value="P:methylation"/>
    <property type="evidence" value="ECO:0007669"/>
    <property type="project" value="UniProtKB-KW"/>
</dbReference>
<evidence type="ECO:0000313" key="7">
    <source>
        <dbReference type="Proteomes" id="UP000837803"/>
    </source>
</evidence>
<dbReference type="EC" id="2.1.1.163" evidence="5"/>
<keyword evidence="3 5" id="KW-0808">Transferase</keyword>
<evidence type="ECO:0000256" key="1">
    <source>
        <dbReference type="ARBA" id="ARBA00022428"/>
    </source>
</evidence>
<dbReference type="CDD" id="cd02440">
    <property type="entry name" value="AdoMet_MTases"/>
    <property type="match status" value="1"/>
</dbReference>
<dbReference type="PROSITE" id="PS01184">
    <property type="entry name" value="UBIE_2"/>
    <property type="match status" value="1"/>
</dbReference>
<dbReference type="PROSITE" id="PS51608">
    <property type="entry name" value="SAM_MT_UBIE"/>
    <property type="match status" value="1"/>
</dbReference>
<feature type="binding site" evidence="5">
    <location>
        <position position="90"/>
    </location>
    <ligand>
        <name>S-adenosyl-L-methionine</name>
        <dbReference type="ChEBI" id="CHEBI:59789"/>
    </ligand>
</feature>
<keyword evidence="6" id="KW-0830">Ubiquinone</keyword>
<evidence type="ECO:0000256" key="5">
    <source>
        <dbReference type="HAMAP-Rule" id="MF_01813"/>
    </source>
</evidence>
<comment type="caution">
    <text evidence="5">Lacks conserved residue(s) required for the propagation of feature annotation.</text>
</comment>
<comment type="caution">
    <text evidence="6">The sequence shown here is derived from an EMBL/GenBank/DDBJ whole genome shotgun (WGS) entry which is preliminary data.</text>
</comment>
<dbReference type="InterPro" id="IPR023576">
    <property type="entry name" value="UbiE/COQ5_MeTrFase_CS"/>
</dbReference>
<dbReference type="Gene3D" id="3.40.50.150">
    <property type="entry name" value="Vaccinia Virus protein VP39"/>
    <property type="match status" value="1"/>
</dbReference>
<comment type="similarity">
    <text evidence="5">Belongs to the class I-like SAM-binding methyltransferase superfamily. MenG/UbiE family.</text>
</comment>
<evidence type="ECO:0000256" key="3">
    <source>
        <dbReference type="ARBA" id="ARBA00022679"/>
    </source>
</evidence>
<dbReference type="PANTHER" id="PTHR43591:SF24">
    <property type="entry name" value="2-METHOXY-6-POLYPRENYL-1,4-BENZOQUINOL METHYLASE, MITOCHONDRIAL"/>
    <property type="match status" value="1"/>
</dbReference>
<dbReference type="RefSeq" id="WP_238750513.1">
    <property type="nucleotide sequence ID" value="NZ_CAKLPZ010000001.1"/>
</dbReference>